<dbReference type="PANTHER" id="PTHR36509:SF2">
    <property type="entry name" value="BLL3101 PROTEIN"/>
    <property type="match status" value="1"/>
</dbReference>
<dbReference type="RefSeq" id="WP_146688146.1">
    <property type="nucleotide sequence ID" value="NZ_LT629750.1"/>
</dbReference>
<evidence type="ECO:0000313" key="4">
    <source>
        <dbReference type="EMBL" id="SDS86047.1"/>
    </source>
</evidence>
<dbReference type="Pfam" id="PF06742">
    <property type="entry name" value="DUF1214"/>
    <property type="match status" value="1"/>
</dbReference>
<name>A0A1H1VMD0_9BRAD</name>
<evidence type="ECO:0000259" key="2">
    <source>
        <dbReference type="Pfam" id="PF06742"/>
    </source>
</evidence>
<feature type="domain" description="DUF1214" evidence="2">
    <location>
        <begin position="347"/>
        <end position="458"/>
    </location>
</feature>
<dbReference type="InterPro" id="IPR037050">
    <property type="entry name" value="DUF1254_sf"/>
</dbReference>
<dbReference type="PANTHER" id="PTHR36509">
    <property type="entry name" value="BLL3101 PROTEIN"/>
    <property type="match status" value="1"/>
</dbReference>
<dbReference type="AlphaFoldDB" id="A0A1H1VMD0"/>
<feature type="signal peptide" evidence="1">
    <location>
        <begin position="1"/>
        <end position="28"/>
    </location>
</feature>
<accession>A0A1H1VMD0</accession>
<keyword evidence="1" id="KW-0732">Signal</keyword>
<protein>
    <submittedName>
        <fullName evidence="4">Uncharacterized conserved protein</fullName>
    </submittedName>
</protein>
<dbReference type="Gene3D" id="2.60.120.600">
    <property type="entry name" value="Domain of unknown function DUF1214, C-terminal domain"/>
    <property type="match status" value="1"/>
</dbReference>
<dbReference type="Pfam" id="PF06863">
    <property type="entry name" value="DUF1254"/>
    <property type="match status" value="1"/>
</dbReference>
<evidence type="ECO:0000313" key="5">
    <source>
        <dbReference type="Proteomes" id="UP000243904"/>
    </source>
</evidence>
<sequence>MLTKRDLLHSAALAAITASMAKSVPTQAQTSAVRPGFFKAKDIAEAGFIYGLPIVMNYGVMYEYAVDRNSGQFKAPFNQIKNEPNVFTYKDTAIPTPNSDTPYSFVWMDLRAEPIVLSVPAVDPKRYYSVMLCDGNTYNYGYIGSRATGSEAGDYMVVGPDWKGTTPPGIKKVFQSSTQFSVAGYRTQLFNPDDLDNVKKVQAGYKVQTLSAYLKQPATAAAAMAIDFPKIDKELVKTDFFEYLDFALQFAPAQENEKEIRAQLARIGVGPGKTFNFKDLSLEDKLEVGLGMKEGDRKVDEAITNAGKAVNGWRVSGLPGDSAHYNGDWLMRAAAAKAGIYGNDPAEATYPITRIDSDGQTLDGSKNNYTLTFPSGQLPPVNAFWSLTMYDGRTQLLIENPINRYLINSPMLPNMKTNPDGSLTLYIQNKSPGPDKESNWLPAPNDTIYLVMRLYWPKTEPPSILPPGEGTWQPPGIKRVA</sequence>
<dbReference type="Proteomes" id="UP000243904">
    <property type="component" value="Chromosome I"/>
</dbReference>
<gene>
    <name evidence="4" type="ORF">SAMN05444158_3479</name>
</gene>
<dbReference type="Gene3D" id="2.60.40.1610">
    <property type="entry name" value="Domain of unknown function DUF1254"/>
    <property type="match status" value="1"/>
</dbReference>
<evidence type="ECO:0000256" key="1">
    <source>
        <dbReference type="SAM" id="SignalP"/>
    </source>
</evidence>
<dbReference type="InterPro" id="IPR037049">
    <property type="entry name" value="DUF1214_C_sf"/>
</dbReference>
<dbReference type="InterPro" id="IPR010621">
    <property type="entry name" value="DUF1214"/>
</dbReference>
<keyword evidence="5" id="KW-1185">Reference proteome</keyword>
<feature type="chain" id="PRO_5009263555" evidence="1">
    <location>
        <begin position="29"/>
        <end position="481"/>
    </location>
</feature>
<organism evidence="4 5">
    <name type="scientific">Bradyrhizobium canariense</name>
    <dbReference type="NCBI Taxonomy" id="255045"/>
    <lineage>
        <taxon>Bacteria</taxon>
        <taxon>Pseudomonadati</taxon>
        <taxon>Pseudomonadota</taxon>
        <taxon>Alphaproteobacteria</taxon>
        <taxon>Hyphomicrobiales</taxon>
        <taxon>Nitrobacteraceae</taxon>
        <taxon>Bradyrhizobium</taxon>
    </lineage>
</organism>
<dbReference type="EMBL" id="LT629750">
    <property type="protein sequence ID" value="SDS86047.1"/>
    <property type="molecule type" value="Genomic_DNA"/>
</dbReference>
<dbReference type="SUPFAM" id="SSF160935">
    <property type="entry name" value="VPA0735-like"/>
    <property type="match status" value="1"/>
</dbReference>
<proteinExistence type="predicted"/>
<feature type="domain" description="DUF1254" evidence="3">
    <location>
        <begin position="77"/>
        <end position="208"/>
    </location>
</feature>
<dbReference type="InterPro" id="IPR010679">
    <property type="entry name" value="DUF1254"/>
</dbReference>
<reference evidence="5" key="1">
    <citation type="submission" date="2016-10" db="EMBL/GenBank/DDBJ databases">
        <authorList>
            <person name="Varghese N."/>
            <person name="Submissions S."/>
        </authorList>
    </citation>
    <scope>NUCLEOTIDE SEQUENCE [LARGE SCALE GENOMIC DNA]</scope>
    <source>
        <strain evidence="5">GAS369</strain>
    </source>
</reference>
<evidence type="ECO:0000259" key="3">
    <source>
        <dbReference type="Pfam" id="PF06863"/>
    </source>
</evidence>